<sequence>MSYHHLTPEERKKLFRMWRNKESIRRMAAALVSAAQKVCKTFSCNVKKECISTPVPLEEHYTENDIRKH</sequence>
<evidence type="ECO:0000259" key="1">
    <source>
        <dbReference type="Pfam" id="PF13936"/>
    </source>
</evidence>
<protein>
    <submittedName>
        <fullName evidence="2">Helix-turn-helix domain-containing protein</fullName>
    </submittedName>
</protein>
<dbReference type="Pfam" id="PF13936">
    <property type="entry name" value="HTH_38"/>
    <property type="match status" value="1"/>
</dbReference>
<accession>A0A1W2C9S2</accession>
<dbReference type="InterPro" id="IPR025246">
    <property type="entry name" value="IS30-like_HTH"/>
</dbReference>
<evidence type="ECO:0000313" key="2">
    <source>
        <dbReference type="EMBL" id="SMC81923.1"/>
    </source>
</evidence>
<name>A0A1W2C9S2_9FIRM</name>
<keyword evidence="3" id="KW-1185">Reference proteome</keyword>
<evidence type="ECO:0000313" key="3">
    <source>
        <dbReference type="Proteomes" id="UP000192790"/>
    </source>
</evidence>
<gene>
    <name evidence="2" type="ORF">SAMN02745168_2670</name>
</gene>
<organism evidence="2 3">
    <name type="scientific">Papillibacter cinnamivorans DSM 12816</name>
    <dbReference type="NCBI Taxonomy" id="1122930"/>
    <lineage>
        <taxon>Bacteria</taxon>
        <taxon>Bacillati</taxon>
        <taxon>Bacillota</taxon>
        <taxon>Clostridia</taxon>
        <taxon>Eubacteriales</taxon>
        <taxon>Oscillospiraceae</taxon>
        <taxon>Papillibacter</taxon>
    </lineage>
</organism>
<reference evidence="2 3" key="1">
    <citation type="submission" date="2017-04" db="EMBL/GenBank/DDBJ databases">
        <authorList>
            <person name="Afonso C.L."/>
            <person name="Miller P.J."/>
            <person name="Scott M.A."/>
            <person name="Spackman E."/>
            <person name="Goraichik I."/>
            <person name="Dimitrov K.M."/>
            <person name="Suarez D.L."/>
            <person name="Swayne D.E."/>
        </authorList>
    </citation>
    <scope>NUCLEOTIDE SEQUENCE [LARGE SCALE GENOMIC DNA]</scope>
    <source>
        <strain evidence="2 3">DSM 12816</strain>
    </source>
</reference>
<proteinExistence type="predicted"/>
<dbReference type="Proteomes" id="UP000192790">
    <property type="component" value="Unassembled WGS sequence"/>
</dbReference>
<feature type="domain" description="Transposase IS30-like HTH" evidence="1">
    <location>
        <begin position="2"/>
        <end position="31"/>
    </location>
</feature>
<dbReference type="EMBL" id="FWXW01000008">
    <property type="protein sequence ID" value="SMC81923.1"/>
    <property type="molecule type" value="Genomic_DNA"/>
</dbReference>
<dbReference type="OrthoDB" id="9776104at2"/>
<dbReference type="AlphaFoldDB" id="A0A1W2C9S2"/>